<reference evidence="2 3" key="1">
    <citation type="journal article" date="2019" name="Nat. Plants">
        <title>Genome sequencing of Musa balbisiana reveals subgenome evolution and function divergence in polyploid bananas.</title>
        <authorList>
            <person name="Yao X."/>
        </authorList>
    </citation>
    <scope>NUCLEOTIDE SEQUENCE [LARGE SCALE GENOMIC DNA]</scope>
    <source>
        <strain evidence="3">cv. DH-PKW</strain>
        <tissue evidence="2">Leaves</tissue>
    </source>
</reference>
<accession>A0A4S8JAR7</accession>
<dbReference type="EMBL" id="PYDT01000006">
    <property type="protein sequence ID" value="THU58655.1"/>
    <property type="molecule type" value="Genomic_DNA"/>
</dbReference>
<proteinExistence type="predicted"/>
<evidence type="ECO:0000313" key="3">
    <source>
        <dbReference type="Proteomes" id="UP000317650"/>
    </source>
</evidence>
<dbReference type="Proteomes" id="UP000317650">
    <property type="component" value="Chromosome 3"/>
</dbReference>
<dbReference type="InterPro" id="IPR034583">
    <property type="entry name" value="EMF1"/>
</dbReference>
<comment type="caution">
    <text evidence="2">The sequence shown here is derived from an EMBL/GenBank/DDBJ whole genome shotgun (WGS) entry which is preliminary data.</text>
</comment>
<sequence length="1249" mass="136941">MAPPSLQPCHQSTCRGPARSGRPRSRPFRGNSNIARPLLYRSRNPGLGLGFQPGLGCRVRILSPSRKTLAIGWGLSNPFCLRSIVDPTLISPVSLAPAAPRDRRANRGSDFYGKEATGFLFGFPVRARRSTSGKDIFNLLHMIVLTILSGYVAGVRKRDAKTCWPLFLPHNESSDIDANMLPPLHVSKFKRWSCLNCINTISTSADVTVPADLTSVLHEEIKTKSSSFLSNANSKRLCSDSKQSENRIHGERLLSDSSISINHGEHSPAPCCVKKANESTTECVAKEGIRIFTFGKHRSEENQDRSCKPASAVVEGENFEAGKTQARNIAVTENNPETVLSADGFPMVCAKSNGGATSGVSDAVLAFRASKAYAIIDDEGITDEGEIDVVPDGMVKKSWKLAGVDLGIPKDDALIATVANVTKYALMDLDQSNNEASYSNMDLFDHVNCISNQNSVLSSPPGKMNHKKVRKLRFLEDIMKSEELHTSKRACTFKRHSETCEIKSNHERGSGGLECEAQSGNCKSNLVGQNSEMTSTDPNKGIESNQNNDDDLCLLHWLKKVSKKLVTDDSQNKKAIGVSKKLVTDDSQNKKAIGVKGYAEIKHIENKGGVSTSTHNAKDVDPLSKISRESKHNKSYTTEKENKVPLVKPSGCCLMQQENLVSNNATVKHVHPENGYPKMRDIISAPGKLDRSYDKKLDSRIRKKKASQVESKSSSQIKWSKKVVVKKQRTTKTHEKEILDDIPMDIVELLAKNQHERSLMNAEVASKNHHELSMMNDKMKHGNILNVSGYCGSKVMNAIYMSHASDTEFGIPTTPCGNQNADHGTEVCKSAKYQKHILIDLNQQATDALTNPEYDEYQPCTTHLHAVDSKKNRSLPNSYWGRMRMQDFGFYQKDQGVLAQSSSGGDDDILSAALNGRIHGVSASNIHAYCNYGKMVPGDSFLDRKQRTVVQKADFRESINTNGLHYQAEGGKSEQSTNRTTLPTRSYLVGGGNRCHLGRTAPIDLHTNETISALHLLRLVDQAALTGLPCDINHVGIPQGSNLNFSNQSMEVLDVEVGTKIRETPENPSTSGYSAHDQKERNFSKPHRPIPRVGVLGSLLQKEIMIHSNKCIAPLGFNARCSGEAPSFLVEGMDKTGAPSSAINTEYGDGSNCLFGTTSAKQIVRAGDSSVRKFGMGQVGITKRNEAIQSVGHDYHTVNCVVNQNPADFSIPDEDNVYMRGSENLPSKYISPPNLLGIKPIMTGISGRW</sequence>
<organism evidence="2 3">
    <name type="scientific">Musa balbisiana</name>
    <name type="common">Banana</name>
    <dbReference type="NCBI Taxonomy" id="52838"/>
    <lineage>
        <taxon>Eukaryota</taxon>
        <taxon>Viridiplantae</taxon>
        <taxon>Streptophyta</taxon>
        <taxon>Embryophyta</taxon>
        <taxon>Tracheophyta</taxon>
        <taxon>Spermatophyta</taxon>
        <taxon>Magnoliopsida</taxon>
        <taxon>Liliopsida</taxon>
        <taxon>Zingiberales</taxon>
        <taxon>Musaceae</taxon>
        <taxon>Musa</taxon>
    </lineage>
</organism>
<feature type="region of interest" description="Disordered" evidence="1">
    <location>
        <begin position="1"/>
        <end position="35"/>
    </location>
</feature>
<evidence type="ECO:0000313" key="2">
    <source>
        <dbReference type="EMBL" id="THU58655.1"/>
    </source>
</evidence>
<protein>
    <submittedName>
        <fullName evidence="2">Uncharacterized protein</fullName>
    </submittedName>
</protein>
<dbReference type="PANTHER" id="PTHR35504:SF1">
    <property type="entry name" value="PROTEIN EMBRYONIC FLOWER 1"/>
    <property type="match status" value="1"/>
</dbReference>
<dbReference type="GO" id="GO:0048367">
    <property type="term" value="P:shoot system development"/>
    <property type="evidence" value="ECO:0007669"/>
    <property type="project" value="InterPro"/>
</dbReference>
<dbReference type="PANTHER" id="PTHR35504">
    <property type="entry name" value="PROTEIN EMBRYONIC FLOWER 1"/>
    <property type="match status" value="1"/>
</dbReference>
<feature type="region of interest" description="Disordered" evidence="1">
    <location>
        <begin position="1061"/>
        <end position="1088"/>
    </location>
</feature>
<evidence type="ECO:0000256" key="1">
    <source>
        <dbReference type="SAM" id="MobiDB-lite"/>
    </source>
</evidence>
<gene>
    <name evidence="2" type="ORF">C4D60_Mb03t16650</name>
</gene>
<keyword evidence="3" id="KW-1185">Reference proteome</keyword>
<dbReference type="GO" id="GO:0045892">
    <property type="term" value="P:negative regulation of DNA-templated transcription"/>
    <property type="evidence" value="ECO:0007669"/>
    <property type="project" value="InterPro"/>
</dbReference>
<dbReference type="AlphaFoldDB" id="A0A4S8JAR7"/>
<dbReference type="GO" id="GO:0009910">
    <property type="term" value="P:negative regulation of flower development"/>
    <property type="evidence" value="ECO:0007669"/>
    <property type="project" value="InterPro"/>
</dbReference>
<name>A0A4S8JAR7_MUSBA</name>